<reference evidence="1 2" key="1">
    <citation type="submission" date="2021-04" db="EMBL/GenBank/DDBJ databases">
        <title>Draft Genome of Aeromonas popoffii ID682, isolated from a natural water source in Idaho.</title>
        <authorList>
            <person name="Testerman T."/>
            <person name="Graf J."/>
        </authorList>
    </citation>
    <scope>NUCLEOTIDE SEQUENCE [LARGE SCALE GENOMIC DNA]</scope>
    <source>
        <strain evidence="1 2">ID682</strain>
    </source>
</reference>
<keyword evidence="2" id="KW-1185">Reference proteome</keyword>
<dbReference type="Proteomes" id="UP000675653">
    <property type="component" value="Unassembled WGS sequence"/>
</dbReference>
<accession>A0ABS5GWR9</accession>
<gene>
    <name evidence="1" type="ORF">KAT72_21975</name>
</gene>
<dbReference type="EMBL" id="JAGRZL010000105">
    <property type="protein sequence ID" value="MBR7631580.1"/>
    <property type="molecule type" value="Genomic_DNA"/>
</dbReference>
<evidence type="ECO:0000313" key="1">
    <source>
        <dbReference type="EMBL" id="MBR7631580.1"/>
    </source>
</evidence>
<sequence length="53" mass="5817">MVGLSRGYLLLVALASAAAGVGAMRWRYQTRVVNVMRLVMAILFMRGRYGGNV</sequence>
<dbReference type="RefSeq" id="WP_181364733.1">
    <property type="nucleotide sequence ID" value="NZ_CAWQDX010000008.1"/>
</dbReference>
<organism evidence="1 2">
    <name type="scientific">Aeromonas popoffii</name>
    <dbReference type="NCBI Taxonomy" id="70856"/>
    <lineage>
        <taxon>Bacteria</taxon>
        <taxon>Pseudomonadati</taxon>
        <taxon>Pseudomonadota</taxon>
        <taxon>Gammaproteobacteria</taxon>
        <taxon>Aeromonadales</taxon>
        <taxon>Aeromonadaceae</taxon>
        <taxon>Aeromonas</taxon>
    </lineage>
</organism>
<proteinExistence type="predicted"/>
<evidence type="ECO:0000313" key="2">
    <source>
        <dbReference type="Proteomes" id="UP000675653"/>
    </source>
</evidence>
<comment type="caution">
    <text evidence="1">The sequence shown here is derived from an EMBL/GenBank/DDBJ whole genome shotgun (WGS) entry which is preliminary data.</text>
</comment>
<name>A0ABS5GWR9_9GAMM</name>
<protein>
    <submittedName>
        <fullName evidence="1">Uncharacterized protein</fullName>
    </submittedName>
</protein>